<dbReference type="EMBL" id="BLXT01004148">
    <property type="protein sequence ID" value="GFO10194.1"/>
    <property type="molecule type" value="Genomic_DNA"/>
</dbReference>
<dbReference type="InterPro" id="IPR052709">
    <property type="entry name" value="Transposase-MT_Hybrid"/>
</dbReference>
<dbReference type="CDD" id="cd14498">
    <property type="entry name" value="DSP"/>
    <property type="match status" value="1"/>
</dbReference>
<dbReference type="InterPro" id="IPR029021">
    <property type="entry name" value="Prot-tyrosine_phosphatase-like"/>
</dbReference>
<dbReference type="Gene3D" id="3.90.190.10">
    <property type="entry name" value="Protein tyrosine phosphatase superfamily"/>
    <property type="match status" value="1"/>
</dbReference>
<dbReference type="InterPro" id="IPR036397">
    <property type="entry name" value="RNaseH_sf"/>
</dbReference>
<dbReference type="SUPFAM" id="SSF52799">
    <property type="entry name" value="(Phosphotyrosine protein) phosphatases II"/>
    <property type="match status" value="1"/>
</dbReference>
<dbReference type="Gene3D" id="3.30.420.10">
    <property type="entry name" value="Ribonuclease H-like superfamily/Ribonuclease H"/>
    <property type="match status" value="1"/>
</dbReference>
<dbReference type="PANTHER" id="PTHR46060:SF1">
    <property type="entry name" value="MARINER MOS1 TRANSPOSASE-LIKE PROTEIN"/>
    <property type="match status" value="1"/>
</dbReference>
<dbReference type="AlphaFoldDB" id="A0AAV4AV41"/>
<sequence length="304" mass="34502">MPRDDIQILWVNPPSSASHKTIHKEHDNATPHSANLTQQWLQRYGLEILPHSAHSPDLAPSDFHLFGPLKRHLGGMAFEIEDDFIGELRIWFDNLEVDFFRGSNEGEWHVVKMPYLHVFITSDSGLADFLYGVDLQLTCEGHFGFNYRAISKKLKKSFKTHSSGQMQITPNIWIGNHAAALNSSNTGYDCLLNASDDAPVHVMKLNRPMILRKFNISSGVDIVISDETLHKAVRWLYEANKRCTKILVFSKYGDARAASIIIAYIYAKNPDLTFEEAVKFVDSRCPVSYHKGLKSTVARLYPRT</sequence>
<comment type="caution">
    <text evidence="1">The sequence shown here is derived from an EMBL/GenBank/DDBJ whole genome shotgun (WGS) entry which is preliminary data.</text>
</comment>
<dbReference type="PANTHER" id="PTHR46060">
    <property type="entry name" value="MARINER MOS1 TRANSPOSASE-LIKE PROTEIN"/>
    <property type="match status" value="1"/>
</dbReference>
<name>A0AAV4AV41_9GAST</name>
<dbReference type="Proteomes" id="UP000735302">
    <property type="component" value="Unassembled WGS sequence"/>
</dbReference>
<keyword evidence="2" id="KW-1185">Reference proteome</keyword>
<proteinExistence type="predicted"/>
<organism evidence="1 2">
    <name type="scientific">Plakobranchus ocellatus</name>
    <dbReference type="NCBI Taxonomy" id="259542"/>
    <lineage>
        <taxon>Eukaryota</taxon>
        <taxon>Metazoa</taxon>
        <taxon>Spiralia</taxon>
        <taxon>Lophotrochozoa</taxon>
        <taxon>Mollusca</taxon>
        <taxon>Gastropoda</taxon>
        <taxon>Heterobranchia</taxon>
        <taxon>Euthyneura</taxon>
        <taxon>Panpulmonata</taxon>
        <taxon>Sacoglossa</taxon>
        <taxon>Placobranchoidea</taxon>
        <taxon>Plakobranchidae</taxon>
        <taxon>Plakobranchus</taxon>
    </lineage>
</organism>
<gene>
    <name evidence="1" type="ORF">PoB_003669900</name>
</gene>
<dbReference type="GO" id="GO:0003676">
    <property type="term" value="F:nucleic acid binding"/>
    <property type="evidence" value="ECO:0007669"/>
    <property type="project" value="InterPro"/>
</dbReference>
<protein>
    <submittedName>
        <fullName evidence="1">Transposase</fullName>
    </submittedName>
</protein>
<evidence type="ECO:0000313" key="2">
    <source>
        <dbReference type="Proteomes" id="UP000735302"/>
    </source>
</evidence>
<reference evidence="1 2" key="1">
    <citation type="journal article" date="2021" name="Elife">
        <title>Chloroplast acquisition without the gene transfer in kleptoplastic sea slugs, Plakobranchus ocellatus.</title>
        <authorList>
            <person name="Maeda T."/>
            <person name="Takahashi S."/>
            <person name="Yoshida T."/>
            <person name="Shimamura S."/>
            <person name="Takaki Y."/>
            <person name="Nagai Y."/>
            <person name="Toyoda A."/>
            <person name="Suzuki Y."/>
            <person name="Arimoto A."/>
            <person name="Ishii H."/>
            <person name="Satoh N."/>
            <person name="Nishiyama T."/>
            <person name="Hasebe M."/>
            <person name="Maruyama T."/>
            <person name="Minagawa J."/>
            <person name="Obokata J."/>
            <person name="Shigenobu S."/>
        </authorList>
    </citation>
    <scope>NUCLEOTIDE SEQUENCE [LARGE SCALE GENOMIC DNA]</scope>
</reference>
<accession>A0AAV4AV41</accession>
<evidence type="ECO:0000313" key="1">
    <source>
        <dbReference type="EMBL" id="GFO10194.1"/>
    </source>
</evidence>